<dbReference type="Proteomes" id="UP000044806">
    <property type="component" value="Unassembled WGS sequence"/>
</dbReference>
<evidence type="ECO:0000313" key="3">
    <source>
        <dbReference type="Proteomes" id="UP000041770"/>
    </source>
</evidence>
<sequence length="67" mass="8037">MSRKRPSGIENQFYAYHRLAQSNRGDRTQVRFALQDADCRRSQSLHSDPHQCWKHASAMHYHHQDMR</sequence>
<organism evidence="2 3">
    <name type="scientific">Vibrio cholerae</name>
    <dbReference type="NCBI Taxonomy" id="666"/>
    <lineage>
        <taxon>Bacteria</taxon>
        <taxon>Pseudomonadati</taxon>
        <taxon>Pseudomonadota</taxon>
        <taxon>Gammaproteobacteria</taxon>
        <taxon>Vibrionales</taxon>
        <taxon>Vibrionaceae</taxon>
        <taxon>Vibrio</taxon>
    </lineage>
</organism>
<protein>
    <submittedName>
        <fullName evidence="2">Uncharacterized protein</fullName>
    </submittedName>
</protein>
<gene>
    <name evidence="1" type="ORF">ERS013165_02960</name>
    <name evidence="2" type="ORF">ERS013200_03633</name>
</gene>
<dbReference type="EMBL" id="CWOW01000017">
    <property type="protein sequence ID" value="CSA97743.1"/>
    <property type="molecule type" value="Genomic_DNA"/>
</dbReference>
<name>A0A655ZIK4_VIBCL</name>
<reference evidence="3 4" key="1">
    <citation type="submission" date="2015-07" db="EMBL/GenBank/DDBJ databases">
        <authorList>
            <consortium name="Pathogen Informatics"/>
        </authorList>
    </citation>
    <scope>NUCLEOTIDE SEQUENCE [LARGE SCALE GENOMIC DNA]</scope>
    <source>
        <strain evidence="2 3">A316</strain>
        <strain evidence="1 4">A51</strain>
    </source>
</reference>
<proteinExistence type="predicted"/>
<evidence type="ECO:0000313" key="4">
    <source>
        <dbReference type="Proteomes" id="UP000044806"/>
    </source>
</evidence>
<accession>A0A655ZIK4</accession>
<dbReference type="Proteomes" id="UP000041770">
    <property type="component" value="Unassembled WGS sequence"/>
</dbReference>
<evidence type="ECO:0000313" key="2">
    <source>
        <dbReference type="EMBL" id="CSD23635.1"/>
    </source>
</evidence>
<evidence type="ECO:0000313" key="1">
    <source>
        <dbReference type="EMBL" id="CSA97743.1"/>
    </source>
</evidence>
<dbReference type="EMBL" id="CWQY01000039">
    <property type="protein sequence ID" value="CSD23635.1"/>
    <property type="molecule type" value="Genomic_DNA"/>
</dbReference>
<dbReference type="AlphaFoldDB" id="A0A655ZIK4"/>